<evidence type="ECO:0000313" key="2">
    <source>
        <dbReference type="EMBL" id="MEV8467084.1"/>
    </source>
</evidence>
<evidence type="ECO:0000313" key="3">
    <source>
        <dbReference type="Proteomes" id="UP001553161"/>
    </source>
</evidence>
<gene>
    <name evidence="2" type="ORF">AB0T83_09865</name>
</gene>
<comment type="caution">
    <text evidence="2">The sequence shown here is derived from an EMBL/GenBank/DDBJ whole genome shotgun (WGS) entry which is preliminary data.</text>
</comment>
<accession>A0ABV3L677</accession>
<evidence type="ECO:0000256" key="1">
    <source>
        <dbReference type="SAM" id="SignalP"/>
    </source>
</evidence>
<name>A0ABV3L677_9RHOB</name>
<dbReference type="Proteomes" id="UP001553161">
    <property type="component" value="Unassembled WGS sequence"/>
</dbReference>
<evidence type="ECO:0008006" key="4">
    <source>
        <dbReference type="Google" id="ProtNLM"/>
    </source>
</evidence>
<feature type="chain" id="PRO_5046122087" description="DUF4410 domain-containing protein" evidence="1">
    <location>
        <begin position="21"/>
        <end position="192"/>
    </location>
</feature>
<protein>
    <recommendedName>
        <fullName evidence="4">DUF4410 domain-containing protein</fullName>
    </recommendedName>
</protein>
<dbReference type="RefSeq" id="WP_366192861.1">
    <property type="nucleotide sequence ID" value="NZ_JBFBVU010000010.1"/>
</dbReference>
<keyword evidence="3" id="KW-1185">Reference proteome</keyword>
<keyword evidence="1" id="KW-0732">Signal</keyword>
<sequence length="192" mass="20806">MTLLRLLPTLLALAVLSACTTELDPEIQKTGLGDFSLDRLVVVMDDKPQSGFHSRKVSNDTLKAAVVKAVEPRLSRFDGEGSYSIGIKVQGYILAHPGVPVLLAPRSTLFLSVNVYDDVPRRLNPKPANLTVWEDAGGDTVVGSGYTQTGEEQLAELADNAAIEIERWLRENPQWFKPKPGAAPADAAPDED</sequence>
<feature type="signal peptide" evidence="1">
    <location>
        <begin position="1"/>
        <end position="20"/>
    </location>
</feature>
<organism evidence="2 3">
    <name type="scientific">Meridianimarinicoccus marinus</name>
    <dbReference type="NCBI Taxonomy" id="3231483"/>
    <lineage>
        <taxon>Bacteria</taxon>
        <taxon>Pseudomonadati</taxon>
        <taxon>Pseudomonadota</taxon>
        <taxon>Alphaproteobacteria</taxon>
        <taxon>Rhodobacterales</taxon>
        <taxon>Paracoccaceae</taxon>
        <taxon>Meridianimarinicoccus</taxon>
    </lineage>
</organism>
<dbReference type="PROSITE" id="PS51257">
    <property type="entry name" value="PROKAR_LIPOPROTEIN"/>
    <property type="match status" value="1"/>
</dbReference>
<dbReference type="EMBL" id="JBFBVU010000010">
    <property type="protein sequence ID" value="MEV8467084.1"/>
    <property type="molecule type" value="Genomic_DNA"/>
</dbReference>
<reference evidence="2 3" key="1">
    <citation type="submission" date="2024-07" db="EMBL/GenBank/DDBJ databases">
        <authorList>
            <person name="Kang M."/>
        </authorList>
    </citation>
    <scope>NUCLEOTIDE SEQUENCE [LARGE SCALE GENOMIC DNA]</scope>
    <source>
        <strain evidence="2 3">DFM31</strain>
    </source>
</reference>
<proteinExistence type="predicted"/>